<dbReference type="InterPro" id="IPR006094">
    <property type="entry name" value="Oxid_FAD_bind_N"/>
</dbReference>
<evidence type="ECO:0000256" key="3">
    <source>
        <dbReference type="ARBA" id="ARBA00022827"/>
    </source>
</evidence>
<sequence>MNHILNLDTHGRTALVEPALINLRLDEKVKAHGLYFPPDPSSQRASTMGGNVAENSGGPHCFKYGVTTNYVSGLKVVLADGNTIQVGGQAYDYPEYDLCGLLTGSEGTLGLLTEIAVRLQRNPPGVKTMLAIFDSVEQAGIAVSAIIAAGLVPATMEMMDQQITQIIEPFAHAGLPLNAGAILIIEVDGYPESLGTQIREIEQILLANGGTDIRVAHNEEERSRIWLARKSAAGAVARISPSYSTVDITVPRSYLAETLSEVKQIVTHYNLKAGYLLHAGDGNLHPMVLIPEPDNPELLHRVHMASYDMVQFCVTKNGSLSGEHGIGIEKREFMGLMHNTNELMAMWDIKQVFDPDMILNPGKIFPSPESGSQVPFKGFSFGYHNIRPTMQAPESPFAPENAEEAANGILALAETRQQAYIGTTNQQKSGIEIQTHKLTGIKEYAPEDMYITVGAGTPLKDIQEFLTKDNRYLPLASPWPQATIGGLIAANINAPLRMRHGSIRDILLSATVVLPDGRIIRTGRPIVKNVAGYDITKLFVGSNGTLGLMTDVTLKISVPPRCRKTLLYPIHSLDSGLNLANIALRYTLVASGLVLYNEALGPGTQKSPYTLAYSAEGLEQDVDAELSQIQEALRQQGAPTPHITEHWSATNAWEALLQREGAQVRIGVPPGNLSDYINKQHANLDSKAFLADFNSGHIYTTNQDEHSSNIKQWVEQMRQLALQEGGYAIITTLPSSLEGTLSYWGYQPDGIQVMRALKQRWDPQGLLRSRTDFLSELS</sequence>
<dbReference type="Pfam" id="PF02913">
    <property type="entry name" value="FAD-oxidase_C"/>
    <property type="match status" value="1"/>
</dbReference>
<keyword evidence="4" id="KW-0560">Oxidoreductase</keyword>
<evidence type="ECO:0000313" key="6">
    <source>
        <dbReference type="EMBL" id="GHO44246.1"/>
    </source>
</evidence>
<evidence type="ECO:0000256" key="2">
    <source>
        <dbReference type="ARBA" id="ARBA00022630"/>
    </source>
</evidence>
<dbReference type="InterPro" id="IPR016166">
    <property type="entry name" value="FAD-bd_PCMH"/>
</dbReference>
<evidence type="ECO:0000259" key="5">
    <source>
        <dbReference type="PROSITE" id="PS51387"/>
    </source>
</evidence>
<feature type="domain" description="FAD-binding PCMH-type" evidence="5">
    <location>
        <begin position="1"/>
        <end position="122"/>
    </location>
</feature>
<feature type="domain" description="FAD-binding PCMH-type" evidence="5">
    <location>
        <begin position="383"/>
        <end position="559"/>
    </location>
</feature>
<dbReference type="EMBL" id="BNJF01000001">
    <property type="protein sequence ID" value="GHO44246.1"/>
    <property type="molecule type" value="Genomic_DNA"/>
</dbReference>
<dbReference type="SUPFAM" id="SSF55103">
    <property type="entry name" value="FAD-linked oxidases, C-terminal domain"/>
    <property type="match status" value="2"/>
</dbReference>
<gene>
    <name evidence="6" type="ORF">KSX_24090</name>
</gene>
<dbReference type="Gene3D" id="3.30.70.2740">
    <property type="match status" value="1"/>
</dbReference>
<dbReference type="PANTHER" id="PTHR42934:SF1">
    <property type="entry name" value="GLYCOLATE OXIDASE SUBUNIT GLCD"/>
    <property type="match status" value="1"/>
</dbReference>
<dbReference type="Gene3D" id="1.10.45.10">
    <property type="entry name" value="Vanillyl-alcohol Oxidase, Chain A, domain 4"/>
    <property type="match status" value="1"/>
</dbReference>
<dbReference type="InterPro" id="IPR016164">
    <property type="entry name" value="FAD-linked_Oxase-like_C"/>
</dbReference>
<dbReference type="Pfam" id="PF01565">
    <property type="entry name" value="FAD_binding_4"/>
    <property type="match status" value="2"/>
</dbReference>
<dbReference type="Gene3D" id="3.30.465.10">
    <property type="match status" value="2"/>
</dbReference>
<reference evidence="6" key="1">
    <citation type="submission" date="2020-10" db="EMBL/GenBank/DDBJ databases">
        <title>Taxonomic study of unclassified bacteria belonging to the class Ktedonobacteria.</title>
        <authorList>
            <person name="Yabe S."/>
            <person name="Wang C.M."/>
            <person name="Zheng Y."/>
            <person name="Sakai Y."/>
            <person name="Cavaletti L."/>
            <person name="Monciardini P."/>
            <person name="Donadio S."/>
        </authorList>
    </citation>
    <scope>NUCLEOTIDE SEQUENCE</scope>
    <source>
        <strain evidence="6">SOSP1-1</strain>
    </source>
</reference>
<keyword evidence="3" id="KW-0274">FAD</keyword>
<keyword evidence="7" id="KW-1185">Reference proteome</keyword>
<keyword evidence="2" id="KW-0285">Flavoprotein</keyword>
<dbReference type="FunFam" id="1.10.45.10:FF:000001">
    <property type="entry name" value="D-lactate dehydrogenase mitochondrial"/>
    <property type="match status" value="1"/>
</dbReference>
<dbReference type="InterPro" id="IPR004113">
    <property type="entry name" value="FAD-bd_oxidored_4_C"/>
</dbReference>
<protein>
    <recommendedName>
        <fullName evidence="5">FAD-binding PCMH-type domain-containing protein</fullName>
    </recommendedName>
</protein>
<name>A0A8J3MRX4_9CHLR</name>
<comment type="caution">
    <text evidence="6">The sequence shown here is derived from an EMBL/GenBank/DDBJ whole genome shotgun (WGS) entry which is preliminary data.</text>
</comment>
<dbReference type="SUPFAM" id="SSF56176">
    <property type="entry name" value="FAD-binding/transporter-associated domain-like"/>
    <property type="match status" value="2"/>
</dbReference>
<dbReference type="PANTHER" id="PTHR42934">
    <property type="entry name" value="GLYCOLATE OXIDASE SUBUNIT GLCD"/>
    <property type="match status" value="1"/>
</dbReference>
<dbReference type="GO" id="GO:0071949">
    <property type="term" value="F:FAD binding"/>
    <property type="evidence" value="ECO:0007669"/>
    <property type="project" value="InterPro"/>
</dbReference>
<evidence type="ECO:0000313" key="7">
    <source>
        <dbReference type="Proteomes" id="UP000612362"/>
    </source>
</evidence>
<proteinExistence type="predicted"/>
<dbReference type="InterPro" id="IPR016169">
    <property type="entry name" value="FAD-bd_PCMH_sub2"/>
</dbReference>
<dbReference type="InterPro" id="IPR016171">
    <property type="entry name" value="Vanillyl_alc_oxidase_C-sub2"/>
</dbReference>
<dbReference type="PROSITE" id="PS51387">
    <property type="entry name" value="FAD_PCMH"/>
    <property type="match status" value="2"/>
</dbReference>
<organism evidence="6 7">
    <name type="scientific">Ktedonospora formicarum</name>
    <dbReference type="NCBI Taxonomy" id="2778364"/>
    <lineage>
        <taxon>Bacteria</taxon>
        <taxon>Bacillati</taxon>
        <taxon>Chloroflexota</taxon>
        <taxon>Ktedonobacteria</taxon>
        <taxon>Ktedonobacterales</taxon>
        <taxon>Ktedonobacteraceae</taxon>
        <taxon>Ktedonospora</taxon>
    </lineage>
</organism>
<dbReference type="InterPro" id="IPR036318">
    <property type="entry name" value="FAD-bd_PCMH-like_sf"/>
</dbReference>
<dbReference type="AlphaFoldDB" id="A0A8J3MRX4"/>
<dbReference type="Proteomes" id="UP000612362">
    <property type="component" value="Unassembled WGS sequence"/>
</dbReference>
<comment type="cofactor">
    <cofactor evidence="1">
        <name>FAD</name>
        <dbReference type="ChEBI" id="CHEBI:57692"/>
    </cofactor>
</comment>
<accession>A0A8J3MRX4</accession>
<dbReference type="GO" id="GO:0016491">
    <property type="term" value="F:oxidoreductase activity"/>
    <property type="evidence" value="ECO:0007669"/>
    <property type="project" value="UniProtKB-KW"/>
</dbReference>
<evidence type="ECO:0000256" key="4">
    <source>
        <dbReference type="ARBA" id="ARBA00023002"/>
    </source>
</evidence>
<dbReference type="InterPro" id="IPR051914">
    <property type="entry name" value="FAD-linked_OxidoTrans_Type4"/>
</dbReference>
<evidence type="ECO:0000256" key="1">
    <source>
        <dbReference type="ARBA" id="ARBA00001974"/>
    </source>
</evidence>